<evidence type="ECO:0000313" key="2">
    <source>
        <dbReference type="EMBL" id="MPN10438.1"/>
    </source>
</evidence>
<dbReference type="Gene3D" id="3.30.1380.10">
    <property type="match status" value="1"/>
</dbReference>
<dbReference type="InterPro" id="IPR003709">
    <property type="entry name" value="VanY-like_core_dom"/>
</dbReference>
<sequence>MFAAAKEDGVDTFIITSGYRSRARQQELYDASTDNTVAEPGSSEHESGLAFDLSTMNSGDSFDTTKQFAWLSKHCWEYGFILRYPKGKEDITGLPYEPWHYRYVGVAAATAMHDKGITLEEYVK</sequence>
<keyword evidence="2" id="KW-0645">Protease</keyword>
<dbReference type="PANTHER" id="PTHR34385:SF1">
    <property type="entry name" value="PEPTIDOGLYCAN L-ALANYL-D-GLUTAMATE ENDOPEPTIDASE CWLK"/>
    <property type="match status" value="1"/>
</dbReference>
<dbReference type="InterPro" id="IPR052179">
    <property type="entry name" value="DD-CPase-like"/>
</dbReference>
<accession>A0A645F7W5</accession>
<reference evidence="2" key="1">
    <citation type="submission" date="2019-08" db="EMBL/GenBank/DDBJ databases">
        <authorList>
            <person name="Kucharzyk K."/>
            <person name="Murdoch R.W."/>
            <person name="Higgins S."/>
            <person name="Loffler F."/>
        </authorList>
    </citation>
    <scope>NUCLEOTIDE SEQUENCE</scope>
</reference>
<dbReference type="CDD" id="cd14852">
    <property type="entry name" value="LD-carboxypeptidase"/>
    <property type="match status" value="1"/>
</dbReference>
<dbReference type="PANTHER" id="PTHR34385">
    <property type="entry name" value="D-ALANYL-D-ALANINE CARBOXYPEPTIDASE"/>
    <property type="match status" value="1"/>
</dbReference>
<name>A0A645F7W5_9ZZZZ</name>
<protein>
    <submittedName>
        <fullName evidence="2">Putative carboxypeptidase YodJ</fullName>
        <ecNumber evidence="2">3.4.-.-</ecNumber>
    </submittedName>
</protein>
<dbReference type="AlphaFoldDB" id="A0A645F7W5"/>
<dbReference type="InterPro" id="IPR009045">
    <property type="entry name" value="Zn_M74/Hedgehog-like"/>
</dbReference>
<feature type="domain" description="D-alanyl-D-alanine carboxypeptidase-like core" evidence="1">
    <location>
        <begin position="1"/>
        <end position="105"/>
    </location>
</feature>
<dbReference type="Pfam" id="PF02557">
    <property type="entry name" value="VanY"/>
    <property type="match status" value="1"/>
</dbReference>
<evidence type="ECO:0000259" key="1">
    <source>
        <dbReference type="Pfam" id="PF02557"/>
    </source>
</evidence>
<comment type="caution">
    <text evidence="2">The sequence shown here is derived from an EMBL/GenBank/DDBJ whole genome shotgun (WGS) entry which is preliminary data.</text>
</comment>
<dbReference type="InterPro" id="IPR058193">
    <property type="entry name" value="VanY/YodJ_core_dom"/>
</dbReference>
<dbReference type="EC" id="3.4.-.-" evidence="2"/>
<keyword evidence="2" id="KW-0378">Hydrolase</keyword>
<dbReference type="EMBL" id="VSSQ01056585">
    <property type="protein sequence ID" value="MPN10438.1"/>
    <property type="molecule type" value="Genomic_DNA"/>
</dbReference>
<proteinExistence type="predicted"/>
<dbReference type="GO" id="GO:0006508">
    <property type="term" value="P:proteolysis"/>
    <property type="evidence" value="ECO:0007669"/>
    <property type="project" value="InterPro"/>
</dbReference>
<organism evidence="2">
    <name type="scientific">bioreactor metagenome</name>
    <dbReference type="NCBI Taxonomy" id="1076179"/>
    <lineage>
        <taxon>unclassified sequences</taxon>
        <taxon>metagenomes</taxon>
        <taxon>ecological metagenomes</taxon>
    </lineage>
</organism>
<dbReference type="GO" id="GO:0004180">
    <property type="term" value="F:carboxypeptidase activity"/>
    <property type="evidence" value="ECO:0007669"/>
    <property type="project" value="UniProtKB-KW"/>
</dbReference>
<keyword evidence="2" id="KW-0121">Carboxypeptidase</keyword>
<dbReference type="SUPFAM" id="SSF55166">
    <property type="entry name" value="Hedgehog/DD-peptidase"/>
    <property type="match status" value="1"/>
</dbReference>
<gene>
    <name evidence="2" type="primary">yodJ_4</name>
    <name evidence="2" type="ORF">SDC9_157733</name>
</gene>